<keyword evidence="2" id="KW-0812">Transmembrane</keyword>
<accession>A0ABP5LGS4</accession>
<keyword evidence="4" id="KW-1185">Reference proteome</keyword>
<evidence type="ECO:0000256" key="2">
    <source>
        <dbReference type="SAM" id="Phobius"/>
    </source>
</evidence>
<gene>
    <name evidence="3" type="ORF">GCM10009825_39370</name>
</gene>
<comment type="caution">
    <text evidence="3">The sequence shown here is derived from an EMBL/GenBank/DDBJ whole genome shotgun (WGS) entry which is preliminary data.</text>
</comment>
<keyword evidence="2" id="KW-1133">Transmembrane helix</keyword>
<protein>
    <recommendedName>
        <fullName evidence="5">DUF3592 domain-containing protein</fullName>
    </recommendedName>
</protein>
<feature type="transmembrane region" description="Helical" evidence="2">
    <location>
        <begin position="27"/>
        <end position="50"/>
    </location>
</feature>
<evidence type="ECO:0000313" key="3">
    <source>
        <dbReference type="EMBL" id="GAA2146128.1"/>
    </source>
</evidence>
<reference evidence="4" key="1">
    <citation type="journal article" date="2019" name="Int. J. Syst. Evol. Microbiol.">
        <title>The Global Catalogue of Microorganisms (GCM) 10K type strain sequencing project: providing services to taxonomists for standard genome sequencing and annotation.</title>
        <authorList>
            <consortium name="The Broad Institute Genomics Platform"/>
            <consortium name="The Broad Institute Genome Sequencing Center for Infectious Disease"/>
            <person name="Wu L."/>
            <person name="Ma J."/>
        </authorList>
    </citation>
    <scope>NUCLEOTIDE SEQUENCE [LARGE SCALE GENOMIC DNA]</scope>
    <source>
        <strain evidence="4">JCM 15921</strain>
    </source>
</reference>
<dbReference type="Proteomes" id="UP001500102">
    <property type="component" value="Unassembled WGS sequence"/>
</dbReference>
<feature type="transmembrane region" description="Helical" evidence="2">
    <location>
        <begin position="56"/>
        <end position="81"/>
    </location>
</feature>
<dbReference type="EMBL" id="BAAAQB010000042">
    <property type="protein sequence ID" value="GAA2146128.1"/>
    <property type="molecule type" value="Genomic_DNA"/>
</dbReference>
<evidence type="ECO:0000256" key="1">
    <source>
        <dbReference type="SAM" id="MobiDB-lite"/>
    </source>
</evidence>
<organism evidence="3 4">
    <name type="scientific">Arthrobacter humicola</name>
    <dbReference type="NCBI Taxonomy" id="409291"/>
    <lineage>
        <taxon>Bacteria</taxon>
        <taxon>Bacillati</taxon>
        <taxon>Actinomycetota</taxon>
        <taxon>Actinomycetes</taxon>
        <taxon>Micrococcales</taxon>
        <taxon>Micrococcaceae</taxon>
        <taxon>Arthrobacter</taxon>
    </lineage>
</organism>
<evidence type="ECO:0008006" key="5">
    <source>
        <dbReference type="Google" id="ProtNLM"/>
    </source>
</evidence>
<evidence type="ECO:0000313" key="4">
    <source>
        <dbReference type="Proteomes" id="UP001500102"/>
    </source>
</evidence>
<feature type="transmembrane region" description="Helical" evidence="2">
    <location>
        <begin position="214"/>
        <end position="234"/>
    </location>
</feature>
<keyword evidence="2" id="KW-0472">Membrane</keyword>
<proteinExistence type="predicted"/>
<name>A0ABP5LGS4_9MICC</name>
<feature type="region of interest" description="Disordered" evidence="1">
    <location>
        <begin position="374"/>
        <end position="394"/>
    </location>
</feature>
<sequence>MVVPNLGDHFREDDLPTRIRALRMPGWAGAALGAGLLALAVAAVAGSILVNERDSTIIAAWAEALIMAGAFISAVFGAVLLRYAGEWVTLTPDAAIVTKAFLARARVDRTQLEDFHPYPHRYAGRGGVQYRMVPTFTFRDPYGRLRDLPLPFLAYWNNVGGAEAPLPPRAAHIEEWARAAGSPYSRTVYTGAVPNTLSMHRQSVRTGLLRRARVAAILIPMVSIGLGLALGFGLGPVAKAFGGHDRSFDAQTNRTGIRDLDDALTPAVTAYQWRAEQFKPGTRDFSFFPTLRSLPSAPYKVRYFIRDPAQRGTDLSPPEQKYGRIISEGTISVTNPTIEFALDHDASIFTFEVYVTDEHGHTTLNSELYRNIAANPAREPTPNPARTPAPTATS</sequence>